<evidence type="ECO:0000256" key="4">
    <source>
        <dbReference type="ARBA" id="ARBA00022553"/>
    </source>
</evidence>
<dbReference type="CDD" id="cd00082">
    <property type="entry name" value="HisKA"/>
    <property type="match status" value="1"/>
</dbReference>
<name>A0ABY7H0F9_9BACT</name>
<evidence type="ECO:0000256" key="9">
    <source>
        <dbReference type="ARBA" id="ARBA00023012"/>
    </source>
</evidence>
<evidence type="ECO:0000313" key="15">
    <source>
        <dbReference type="Proteomes" id="UP001164459"/>
    </source>
</evidence>
<dbReference type="RefSeq" id="WP_269035086.1">
    <property type="nucleotide sequence ID" value="NZ_CP114040.1"/>
</dbReference>
<feature type="domain" description="HAMP" evidence="13">
    <location>
        <begin position="279"/>
        <end position="331"/>
    </location>
</feature>
<evidence type="ECO:0000256" key="11">
    <source>
        <dbReference type="SAM" id="Phobius"/>
    </source>
</evidence>
<evidence type="ECO:0000313" key="14">
    <source>
        <dbReference type="EMBL" id="WAS92730.1"/>
    </source>
</evidence>
<dbReference type="InterPro" id="IPR003594">
    <property type="entry name" value="HATPase_dom"/>
</dbReference>
<proteinExistence type="predicted"/>
<protein>
    <recommendedName>
        <fullName evidence="3">histidine kinase</fullName>
        <ecNumber evidence="3">2.7.13.3</ecNumber>
    </recommendedName>
</protein>
<feature type="compositionally biased region" description="Basic and acidic residues" evidence="10">
    <location>
        <begin position="104"/>
        <end position="135"/>
    </location>
</feature>
<feature type="transmembrane region" description="Helical" evidence="11">
    <location>
        <begin position="263"/>
        <end position="285"/>
    </location>
</feature>
<keyword evidence="11" id="KW-0472">Membrane</keyword>
<evidence type="ECO:0000259" key="12">
    <source>
        <dbReference type="PROSITE" id="PS50109"/>
    </source>
</evidence>
<evidence type="ECO:0000256" key="6">
    <source>
        <dbReference type="ARBA" id="ARBA00022692"/>
    </source>
</evidence>
<dbReference type="PANTHER" id="PTHR45436:SF5">
    <property type="entry name" value="SENSOR HISTIDINE KINASE TRCS"/>
    <property type="match status" value="1"/>
</dbReference>
<evidence type="ECO:0000256" key="7">
    <source>
        <dbReference type="ARBA" id="ARBA00022777"/>
    </source>
</evidence>
<dbReference type="Gene3D" id="1.10.287.130">
    <property type="match status" value="1"/>
</dbReference>
<keyword evidence="15" id="KW-1185">Reference proteome</keyword>
<evidence type="ECO:0000256" key="10">
    <source>
        <dbReference type="SAM" id="MobiDB-lite"/>
    </source>
</evidence>
<dbReference type="Gene3D" id="6.10.340.10">
    <property type="match status" value="1"/>
</dbReference>
<dbReference type="EC" id="2.7.13.3" evidence="3"/>
<dbReference type="InterPro" id="IPR036097">
    <property type="entry name" value="HisK_dim/P_sf"/>
</dbReference>
<dbReference type="CDD" id="cd06225">
    <property type="entry name" value="HAMP"/>
    <property type="match status" value="1"/>
</dbReference>
<dbReference type="SMART" id="SM00388">
    <property type="entry name" value="HisKA"/>
    <property type="match status" value="1"/>
</dbReference>
<dbReference type="GO" id="GO:0016301">
    <property type="term" value="F:kinase activity"/>
    <property type="evidence" value="ECO:0007669"/>
    <property type="project" value="UniProtKB-KW"/>
</dbReference>
<comment type="subcellular location">
    <subcellularLocation>
        <location evidence="2">Membrane</location>
    </subcellularLocation>
</comment>
<evidence type="ECO:0000256" key="8">
    <source>
        <dbReference type="ARBA" id="ARBA00022989"/>
    </source>
</evidence>
<dbReference type="InterPro" id="IPR036890">
    <property type="entry name" value="HATPase_C_sf"/>
</dbReference>
<dbReference type="SUPFAM" id="SSF55874">
    <property type="entry name" value="ATPase domain of HSP90 chaperone/DNA topoisomerase II/histidine kinase"/>
    <property type="match status" value="1"/>
</dbReference>
<dbReference type="PANTHER" id="PTHR45436">
    <property type="entry name" value="SENSOR HISTIDINE KINASE YKOH"/>
    <property type="match status" value="1"/>
</dbReference>
<dbReference type="InterPro" id="IPR003660">
    <property type="entry name" value="HAMP_dom"/>
</dbReference>
<dbReference type="Pfam" id="PF02518">
    <property type="entry name" value="HATPase_c"/>
    <property type="match status" value="1"/>
</dbReference>
<dbReference type="InterPro" id="IPR005467">
    <property type="entry name" value="His_kinase_dom"/>
</dbReference>
<keyword evidence="6 11" id="KW-0812">Transmembrane</keyword>
<keyword evidence="9" id="KW-0902">Two-component regulatory system</keyword>
<evidence type="ECO:0000256" key="5">
    <source>
        <dbReference type="ARBA" id="ARBA00022679"/>
    </source>
</evidence>
<dbReference type="PROSITE" id="PS50109">
    <property type="entry name" value="HIS_KIN"/>
    <property type="match status" value="1"/>
</dbReference>
<accession>A0ABY7H0F9</accession>
<dbReference type="SMART" id="SM00304">
    <property type="entry name" value="HAMP"/>
    <property type="match status" value="1"/>
</dbReference>
<keyword evidence="5" id="KW-0808">Transferase</keyword>
<evidence type="ECO:0000256" key="1">
    <source>
        <dbReference type="ARBA" id="ARBA00000085"/>
    </source>
</evidence>
<dbReference type="PROSITE" id="PS50885">
    <property type="entry name" value="HAMP"/>
    <property type="match status" value="1"/>
</dbReference>
<organism evidence="14 15">
    <name type="scientific">Nannocystis punicea</name>
    <dbReference type="NCBI Taxonomy" id="2995304"/>
    <lineage>
        <taxon>Bacteria</taxon>
        <taxon>Pseudomonadati</taxon>
        <taxon>Myxococcota</taxon>
        <taxon>Polyangia</taxon>
        <taxon>Nannocystales</taxon>
        <taxon>Nannocystaceae</taxon>
        <taxon>Nannocystis</taxon>
    </lineage>
</organism>
<evidence type="ECO:0000256" key="3">
    <source>
        <dbReference type="ARBA" id="ARBA00012438"/>
    </source>
</evidence>
<keyword evidence="8 11" id="KW-1133">Transmembrane helix</keyword>
<dbReference type="InterPro" id="IPR050428">
    <property type="entry name" value="TCS_sensor_his_kinase"/>
</dbReference>
<dbReference type="Pfam" id="PF00672">
    <property type="entry name" value="HAMP"/>
    <property type="match status" value="1"/>
</dbReference>
<gene>
    <name evidence="14" type="ORF">O0S08_41660</name>
</gene>
<feature type="region of interest" description="Disordered" evidence="10">
    <location>
        <begin position="48"/>
        <end position="172"/>
    </location>
</feature>
<feature type="domain" description="Histidine kinase" evidence="12">
    <location>
        <begin position="346"/>
        <end position="565"/>
    </location>
</feature>
<reference evidence="14" key="1">
    <citation type="submission" date="2022-11" db="EMBL/GenBank/DDBJ databases">
        <title>Minimal conservation of predation-associated metabolite biosynthetic gene clusters underscores biosynthetic potential of Myxococcota including descriptions for ten novel species: Archangium lansinium sp. nov., Myxococcus landrumus sp. nov., Nannocystis bai.</title>
        <authorList>
            <person name="Ahearne A."/>
            <person name="Stevens C."/>
            <person name="Dowd S."/>
        </authorList>
    </citation>
    <scope>NUCLEOTIDE SEQUENCE</scope>
    <source>
        <strain evidence="14">Fl3</strain>
    </source>
</reference>
<dbReference type="SUPFAM" id="SSF47384">
    <property type="entry name" value="Homodimeric domain of signal transducing histidine kinase"/>
    <property type="match status" value="1"/>
</dbReference>
<keyword evidence="7 14" id="KW-0418">Kinase</keyword>
<keyword evidence="4" id="KW-0597">Phosphoprotein</keyword>
<dbReference type="EMBL" id="CP114040">
    <property type="protein sequence ID" value="WAS92730.1"/>
    <property type="molecule type" value="Genomic_DNA"/>
</dbReference>
<feature type="compositionally biased region" description="Basic and acidic residues" evidence="10">
    <location>
        <begin position="76"/>
        <end position="95"/>
    </location>
</feature>
<sequence>MKLRLRLALTTIAVTIPMVVVLVLFDAVARHRAAEEALVGYTLARMQEPGGRDRCEADPAGWGGELPPGHGPPSRAGEDLRGREEGSREAGDLRGRAAAQGEAGDLRGRGAESDLRGREAEPLRGRDSKQSEGPEKLTGPGEPRGRPPPPLNDGQPRGRPPPPLDDGRPRGRPAVLFAYDAQLRSANPAAPAVAEPLAAAIATSEVATWPQSWPQSWARSWMSAEVEVLMRMPWGSGPCALVLAQGNTVPGWLGAVLPPTRIWLAPLVALFAAVLLAMGPVVGRIRRLTEAVRRSASAGYASAVPIDGDDEVGQLARAFEAAGQEVRAQLTAKDRREAALREFLANTTHDVMIPLTVLQGHLSELLEGASAGSAVDRGALVAAMGEAHYIAAIVHNLAIMAKIDADAPRLHREPVAMGVLVERVLARHRPIARRLRVELDGAVPESPLHVDADVTLLEQAVSNVVYNAIRHNRAGGHVAVLLEALADDRFRLRVVDDGPGVAADELARLVERGFRSDAARTRAPDGQGLGLHIAARVAALHDLELVFSSPPGGGLQVDFIGPRICAEVADSTQAAHL</sequence>
<evidence type="ECO:0000256" key="2">
    <source>
        <dbReference type="ARBA" id="ARBA00004370"/>
    </source>
</evidence>
<dbReference type="Proteomes" id="UP001164459">
    <property type="component" value="Chromosome"/>
</dbReference>
<dbReference type="Gene3D" id="3.30.565.10">
    <property type="entry name" value="Histidine kinase-like ATPase, C-terminal domain"/>
    <property type="match status" value="1"/>
</dbReference>
<dbReference type="InterPro" id="IPR003661">
    <property type="entry name" value="HisK_dim/P_dom"/>
</dbReference>
<dbReference type="SMART" id="SM00387">
    <property type="entry name" value="HATPase_c"/>
    <property type="match status" value="1"/>
</dbReference>
<evidence type="ECO:0000259" key="13">
    <source>
        <dbReference type="PROSITE" id="PS50885"/>
    </source>
</evidence>
<comment type="catalytic activity">
    <reaction evidence="1">
        <text>ATP + protein L-histidine = ADP + protein N-phospho-L-histidine.</text>
        <dbReference type="EC" id="2.7.13.3"/>
    </reaction>
</comment>